<feature type="region of interest" description="Disordered" evidence="1">
    <location>
        <begin position="47"/>
        <end position="70"/>
    </location>
</feature>
<gene>
    <name evidence="2" type="ORF">GCM10018785_61610</name>
</gene>
<keyword evidence="3" id="KW-1185">Reference proteome</keyword>
<accession>A0A919DWE6</accession>
<proteinExistence type="predicted"/>
<evidence type="ECO:0000313" key="2">
    <source>
        <dbReference type="EMBL" id="GHE85458.1"/>
    </source>
</evidence>
<sequence>MWSAPPADRPGAGGVRMAGPAQAACAPVYARRARTLPSRSGFPALRGPAPWAVRGPPRDRGAMTTTRTPSGRMGRAALAAGAALVLFAALPGSAHAATGTFFYHSTQSGDLEITDPDNGECYLLLQGADRVDNHTDTVARVYYDQGCEESADLLVPGDGRDFRTDPARSVQFG</sequence>
<comment type="caution">
    <text evidence="2">The sequence shown here is derived from an EMBL/GenBank/DDBJ whole genome shotgun (WGS) entry which is preliminary data.</text>
</comment>
<dbReference type="EMBL" id="BNBT01000139">
    <property type="protein sequence ID" value="GHE85458.1"/>
    <property type="molecule type" value="Genomic_DNA"/>
</dbReference>
<evidence type="ECO:0000313" key="3">
    <source>
        <dbReference type="Proteomes" id="UP000608024"/>
    </source>
</evidence>
<organism evidence="2 3">
    <name type="scientific">Streptomyces longispororuber</name>
    <dbReference type="NCBI Taxonomy" id="68230"/>
    <lineage>
        <taxon>Bacteria</taxon>
        <taxon>Bacillati</taxon>
        <taxon>Actinomycetota</taxon>
        <taxon>Actinomycetes</taxon>
        <taxon>Kitasatosporales</taxon>
        <taxon>Streptomycetaceae</taxon>
        <taxon>Streptomyces</taxon>
    </lineage>
</organism>
<name>A0A919DWE6_9ACTN</name>
<reference evidence="2" key="1">
    <citation type="journal article" date="2014" name="Int. J. Syst. Evol. Microbiol.">
        <title>Complete genome sequence of Corynebacterium casei LMG S-19264T (=DSM 44701T), isolated from a smear-ripened cheese.</title>
        <authorList>
            <consortium name="US DOE Joint Genome Institute (JGI-PGF)"/>
            <person name="Walter F."/>
            <person name="Albersmeier A."/>
            <person name="Kalinowski J."/>
            <person name="Ruckert C."/>
        </authorList>
    </citation>
    <scope>NUCLEOTIDE SEQUENCE</scope>
    <source>
        <strain evidence="2">JCM 4784</strain>
    </source>
</reference>
<dbReference type="Proteomes" id="UP000608024">
    <property type="component" value="Unassembled WGS sequence"/>
</dbReference>
<evidence type="ECO:0000256" key="1">
    <source>
        <dbReference type="SAM" id="MobiDB-lite"/>
    </source>
</evidence>
<dbReference type="AlphaFoldDB" id="A0A919DWE6"/>
<protein>
    <submittedName>
        <fullName evidence="2">Uncharacterized protein</fullName>
    </submittedName>
</protein>
<reference evidence="2" key="2">
    <citation type="submission" date="2020-09" db="EMBL/GenBank/DDBJ databases">
        <authorList>
            <person name="Sun Q."/>
            <person name="Ohkuma M."/>
        </authorList>
    </citation>
    <scope>NUCLEOTIDE SEQUENCE</scope>
    <source>
        <strain evidence="2">JCM 4784</strain>
    </source>
</reference>